<name>K9XYV0_STAC7</name>
<organism evidence="2 3">
    <name type="scientific">Stanieria cyanosphaera (strain ATCC 29371 / PCC 7437)</name>
    <dbReference type="NCBI Taxonomy" id="111780"/>
    <lineage>
        <taxon>Bacteria</taxon>
        <taxon>Bacillati</taxon>
        <taxon>Cyanobacteriota</taxon>
        <taxon>Cyanophyceae</taxon>
        <taxon>Pleurocapsales</taxon>
        <taxon>Dermocarpellaceae</taxon>
        <taxon>Stanieria</taxon>
    </lineage>
</organism>
<dbReference type="HOGENOM" id="CLU_061971_0_1_3"/>
<dbReference type="PANTHER" id="PTHR39963:SF1">
    <property type="entry name" value="MNMC-LIKE METHYLTRANSFERASE DOMAIN-CONTAINING PROTEIN"/>
    <property type="match status" value="1"/>
</dbReference>
<feature type="domain" description="MnmC-like methyltransferase" evidence="1">
    <location>
        <begin position="110"/>
        <end position="226"/>
    </location>
</feature>
<evidence type="ECO:0000259" key="1">
    <source>
        <dbReference type="Pfam" id="PF05430"/>
    </source>
</evidence>
<dbReference type="STRING" id="111780.Sta7437_3819"/>
<gene>
    <name evidence="2" type="ordered locus">Sta7437_3819</name>
</gene>
<dbReference type="Gene3D" id="3.40.50.150">
    <property type="entry name" value="Vaccinia Virus protein VP39"/>
    <property type="match status" value="1"/>
</dbReference>
<sequence>MNDNSLIPQETEDGSYTFFSDEFNEAFHSHYGAKLEAEVKFVEPTQLKIKAQQLSTIHLLDICYGLGYNTAAALDAIWSINPYCRVELIGLELNPVVPQNAIAFQLLSSWHEPIPQLLTELATTQQVNHQFFQAKLLLGDARTTIKQILQQQWQADAIFLDPFSPPKCPQLWTVEFLNLVAHCLKPTGRLASYSCAAAFRNALSLAGLKFGSTTSVGRKAPGTVANFSGEDLPLISLFEQEHLQTRAAIPYRDPTLADVASQIRQRRKQEQQSSTLESTSQWKKRWLKSINFSCQSVILTN</sequence>
<dbReference type="PATRIC" id="fig|111780.3.peg.3964"/>
<dbReference type="eggNOG" id="COG4121">
    <property type="taxonomic scope" value="Bacteria"/>
</dbReference>
<dbReference type="AlphaFoldDB" id="K9XYV0"/>
<dbReference type="OrthoDB" id="9786494at2"/>
<dbReference type="RefSeq" id="WP_015194966.1">
    <property type="nucleotide sequence ID" value="NC_019748.1"/>
</dbReference>
<keyword evidence="3" id="KW-1185">Reference proteome</keyword>
<dbReference type="InterPro" id="IPR029063">
    <property type="entry name" value="SAM-dependent_MTases_sf"/>
</dbReference>
<dbReference type="GO" id="GO:0016645">
    <property type="term" value="F:oxidoreductase activity, acting on the CH-NH group of donors"/>
    <property type="evidence" value="ECO:0007669"/>
    <property type="project" value="InterPro"/>
</dbReference>
<dbReference type="EMBL" id="CP003653">
    <property type="protein sequence ID" value="AFZ37306.1"/>
    <property type="molecule type" value="Genomic_DNA"/>
</dbReference>
<protein>
    <recommendedName>
        <fullName evidence="1">MnmC-like methyltransferase domain-containing protein</fullName>
    </recommendedName>
</protein>
<dbReference type="Proteomes" id="UP000010473">
    <property type="component" value="Chromosome"/>
</dbReference>
<accession>K9XYV0</accession>
<dbReference type="Pfam" id="PF05430">
    <property type="entry name" value="Methyltransf_30"/>
    <property type="match status" value="1"/>
</dbReference>
<dbReference type="KEGG" id="scs:Sta7437_3819"/>
<dbReference type="PANTHER" id="PTHR39963">
    <property type="entry name" value="SLL0983 PROTEIN"/>
    <property type="match status" value="1"/>
</dbReference>
<dbReference type="InterPro" id="IPR008471">
    <property type="entry name" value="MnmC-like_methylTransf"/>
</dbReference>
<dbReference type="SUPFAM" id="SSF53335">
    <property type="entry name" value="S-adenosyl-L-methionine-dependent methyltransferases"/>
    <property type="match status" value="1"/>
</dbReference>
<evidence type="ECO:0000313" key="3">
    <source>
        <dbReference type="Proteomes" id="UP000010473"/>
    </source>
</evidence>
<proteinExistence type="predicted"/>
<evidence type="ECO:0000313" key="2">
    <source>
        <dbReference type="EMBL" id="AFZ37306.1"/>
    </source>
</evidence>
<reference evidence="3" key="1">
    <citation type="journal article" date="2013" name="Proc. Natl. Acad. Sci. U.S.A.">
        <title>Improving the coverage of the cyanobacterial phylum using diversity-driven genome sequencing.</title>
        <authorList>
            <person name="Shih P.M."/>
            <person name="Wu D."/>
            <person name="Latifi A."/>
            <person name="Axen S.D."/>
            <person name="Fewer D.P."/>
            <person name="Talla E."/>
            <person name="Calteau A."/>
            <person name="Cai F."/>
            <person name="Tandeau de Marsac N."/>
            <person name="Rippka R."/>
            <person name="Herdman M."/>
            <person name="Sivonen K."/>
            <person name="Coursin T."/>
            <person name="Laurent T."/>
            <person name="Goodwin L."/>
            <person name="Nolan M."/>
            <person name="Davenport K.W."/>
            <person name="Han C.S."/>
            <person name="Rubin E.M."/>
            <person name="Eisen J.A."/>
            <person name="Woyke T."/>
            <person name="Gugger M."/>
            <person name="Kerfeld C.A."/>
        </authorList>
    </citation>
    <scope>NUCLEOTIDE SEQUENCE [LARGE SCALE GENOMIC DNA]</scope>
    <source>
        <strain evidence="3">ATCC 29371 / PCC 7437</strain>
    </source>
</reference>